<dbReference type="GO" id="GO:0009231">
    <property type="term" value="P:riboflavin biosynthetic process"/>
    <property type="evidence" value="ECO:0007669"/>
    <property type="project" value="UniProtKB-KW"/>
</dbReference>
<dbReference type="Gene3D" id="3.40.430.10">
    <property type="entry name" value="Dihydrofolate Reductase, subunit A"/>
    <property type="match status" value="1"/>
</dbReference>
<evidence type="ECO:0000313" key="14">
    <source>
        <dbReference type="EMBL" id="THH05230.1"/>
    </source>
</evidence>
<name>A0A4S4L6K2_9AGAM</name>
<evidence type="ECO:0000256" key="7">
    <source>
        <dbReference type="ARBA" id="ARBA00022857"/>
    </source>
</evidence>
<dbReference type="OrthoDB" id="5432at2759"/>
<dbReference type="PANTHER" id="PTHR38011:SF7">
    <property type="entry name" value="2,5-DIAMINO-6-RIBOSYLAMINO-4(3H)-PYRIMIDINONE 5'-PHOSPHATE REDUCTASE"/>
    <property type="match status" value="1"/>
</dbReference>
<comment type="catalytic activity">
    <reaction evidence="11">
        <text>2,5-diamino-6-(1-D-ribitylamino)pyrimidin-4(3H)-one 5'-phosphate + NAD(+) = 2,5-diamino-6-(1-D-ribosylamino)pyrimidin-4(3H)-one 5'-phosphate + NADH + H(+)</text>
        <dbReference type="Rhea" id="RHEA:27274"/>
        <dbReference type="ChEBI" id="CHEBI:15378"/>
        <dbReference type="ChEBI" id="CHEBI:57540"/>
        <dbReference type="ChEBI" id="CHEBI:57945"/>
        <dbReference type="ChEBI" id="CHEBI:58890"/>
        <dbReference type="ChEBI" id="CHEBI:59545"/>
        <dbReference type="EC" id="1.1.1.302"/>
    </reaction>
</comment>
<evidence type="ECO:0000313" key="15">
    <source>
        <dbReference type="Proteomes" id="UP000308199"/>
    </source>
</evidence>
<keyword evidence="7" id="KW-0521">NADP</keyword>
<evidence type="ECO:0000256" key="1">
    <source>
        <dbReference type="ARBA" id="ARBA00003555"/>
    </source>
</evidence>
<comment type="pathway">
    <text evidence="2">Cofactor biosynthesis; riboflavin biosynthesis.</text>
</comment>
<accession>A0A4S4L6K2</accession>
<dbReference type="AlphaFoldDB" id="A0A4S4L6K2"/>
<dbReference type="Pfam" id="PF01872">
    <property type="entry name" value="RibD_C"/>
    <property type="match status" value="1"/>
</dbReference>
<evidence type="ECO:0000256" key="11">
    <source>
        <dbReference type="ARBA" id="ARBA00047550"/>
    </source>
</evidence>
<gene>
    <name evidence="14" type="ORF">EW145_g4952</name>
</gene>
<dbReference type="InterPro" id="IPR050765">
    <property type="entry name" value="Riboflavin_Biosynth_HTPR"/>
</dbReference>
<dbReference type="InterPro" id="IPR024072">
    <property type="entry name" value="DHFR-like_dom_sf"/>
</dbReference>
<reference evidence="14 15" key="1">
    <citation type="submission" date="2019-02" db="EMBL/GenBank/DDBJ databases">
        <title>Genome sequencing of the rare red list fungi Phellinidium pouzarii.</title>
        <authorList>
            <person name="Buettner E."/>
            <person name="Kellner H."/>
        </authorList>
    </citation>
    <scope>NUCLEOTIDE SEQUENCE [LARGE SCALE GENOMIC DNA]</scope>
    <source>
        <strain evidence="14 15">DSM 108285</strain>
    </source>
</reference>
<dbReference type="EMBL" id="SGPK01000277">
    <property type="protein sequence ID" value="THH05230.1"/>
    <property type="molecule type" value="Genomic_DNA"/>
</dbReference>
<evidence type="ECO:0000256" key="3">
    <source>
        <dbReference type="ARBA" id="ARBA00009723"/>
    </source>
</evidence>
<dbReference type="SUPFAM" id="SSF53597">
    <property type="entry name" value="Dihydrofolate reductase-like"/>
    <property type="match status" value="1"/>
</dbReference>
<dbReference type="GO" id="GO:0008703">
    <property type="term" value="F:5-amino-6-(5-phosphoribosylamino)uracil reductase activity"/>
    <property type="evidence" value="ECO:0007669"/>
    <property type="project" value="InterPro"/>
</dbReference>
<dbReference type="PANTHER" id="PTHR38011">
    <property type="entry name" value="DIHYDROFOLATE REDUCTASE FAMILY PROTEIN (AFU_ORTHOLOGUE AFUA_8G06820)"/>
    <property type="match status" value="1"/>
</dbReference>
<evidence type="ECO:0000256" key="4">
    <source>
        <dbReference type="ARBA" id="ARBA00012851"/>
    </source>
</evidence>
<comment type="caution">
    <text evidence="14">The sequence shown here is derived from an EMBL/GenBank/DDBJ whole genome shotgun (WGS) entry which is preliminary data.</text>
</comment>
<keyword evidence="8" id="KW-0560">Oxidoreductase</keyword>
<feature type="domain" description="Bacterial bifunctional deaminase-reductase C-terminal" evidence="13">
    <location>
        <begin position="26"/>
        <end position="119"/>
    </location>
</feature>
<evidence type="ECO:0000256" key="8">
    <source>
        <dbReference type="ARBA" id="ARBA00023002"/>
    </source>
</evidence>
<dbReference type="EC" id="1.1.1.302" evidence="4"/>
<evidence type="ECO:0000256" key="10">
    <source>
        <dbReference type="ARBA" id="ARBA00031630"/>
    </source>
</evidence>
<evidence type="ECO:0000256" key="12">
    <source>
        <dbReference type="ARBA" id="ARBA00049020"/>
    </source>
</evidence>
<evidence type="ECO:0000256" key="5">
    <source>
        <dbReference type="ARBA" id="ARBA00015035"/>
    </source>
</evidence>
<sequence length="173" mass="19496">MGERSVGLFLDQMLRLNQSDTHCGVHVTLTFAQSLDAKIAGRGGKQLILSCTESMIMAHRLRSMHDAILVGIGTALNDDPQLNTRLLPTEDERWETPLPVIMDADLRFRIDCKLFNNFKANKGRQPTLFTADKDPVENTEWNERRRYLEAEGIKVVPIPSKNGELDYSQSTPA</sequence>
<keyword evidence="15" id="KW-1185">Reference proteome</keyword>
<evidence type="ECO:0000256" key="6">
    <source>
        <dbReference type="ARBA" id="ARBA00022619"/>
    </source>
</evidence>
<organism evidence="14 15">
    <name type="scientific">Phellinidium pouzarii</name>
    <dbReference type="NCBI Taxonomy" id="167371"/>
    <lineage>
        <taxon>Eukaryota</taxon>
        <taxon>Fungi</taxon>
        <taxon>Dikarya</taxon>
        <taxon>Basidiomycota</taxon>
        <taxon>Agaricomycotina</taxon>
        <taxon>Agaricomycetes</taxon>
        <taxon>Hymenochaetales</taxon>
        <taxon>Hymenochaetaceae</taxon>
        <taxon>Phellinidium</taxon>
    </lineage>
</organism>
<comment type="similarity">
    <text evidence="3">Belongs to the HTP reductase family.</text>
</comment>
<comment type="function">
    <text evidence="1">Catalyzes an early step in riboflavin biosynthesis, the NADPH-dependent reduction of the ribose side chain of 2,5-diamino-6-ribosylamino-4(3H)-pyrimidinone 5'-phosphate, yielding 2,5-diamino-6-ribitylamino-4(3H)-pyrimidinone 5'-phosphate.</text>
</comment>
<keyword evidence="6" id="KW-0686">Riboflavin biosynthesis</keyword>
<dbReference type="InterPro" id="IPR002734">
    <property type="entry name" value="RibDG_C"/>
</dbReference>
<protein>
    <recommendedName>
        <fullName evidence="5">2,5-diamino-6-ribosylamino-4(3H)-pyrimidinone 5'-phosphate reductase</fullName>
        <ecNumber evidence="4">1.1.1.302</ecNumber>
    </recommendedName>
    <alternativeName>
        <fullName evidence="10">2,5-diamino-6-(5-phospho-D-ribosylamino)pyrimidin-4(3H)-one reductase</fullName>
    </alternativeName>
    <alternativeName>
        <fullName evidence="9">2,5-diamino-6-ribitylamino-4(3H)-pyrimidinone 5'-phosphate synthase</fullName>
    </alternativeName>
</protein>
<evidence type="ECO:0000259" key="13">
    <source>
        <dbReference type="Pfam" id="PF01872"/>
    </source>
</evidence>
<comment type="catalytic activity">
    <reaction evidence="12">
        <text>2,5-diamino-6-(1-D-ribitylamino)pyrimidin-4(3H)-one 5'-phosphate + NADP(+) = 2,5-diamino-6-(1-D-ribosylamino)pyrimidin-4(3H)-one 5'-phosphate + NADPH + H(+)</text>
        <dbReference type="Rhea" id="RHEA:27278"/>
        <dbReference type="ChEBI" id="CHEBI:15378"/>
        <dbReference type="ChEBI" id="CHEBI:57783"/>
        <dbReference type="ChEBI" id="CHEBI:58349"/>
        <dbReference type="ChEBI" id="CHEBI:58890"/>
        <dbReference type="ChEBI" id="CHEBI:59545"/>
        <dbReference type="EC" id="1.1.1.302"/>
    </reaction>
</comment>
<evidence type="ECO:0000256" key="2">
    <source>
        <dbReference type="ARBA" id="ARBA00005104"/>
    </source>
</evidence>
<dbReference type="Proteomes" id="UP000308199">
    <property type="component" value="Unassembled WGS sequence"/>
</dbReference>
<proteinExistence type="inferred from homology"/>
<evidence type="ECO:0000256" key="9">
    <source>
        <dbReference type="ARBA" id="ARBA00030073"/>
    </source>
</evidence>